<feature type="region of interest" description="Disordered" evidence="1">
    <location>
        <begin position="48"/>
        <end position="87"/>
    </location>
</feature>
<dbReference type="Proteomes" id="UP000626109">
    <property type="component" value="Unassembled WGS sequence"/>
</dbReference>
<comment type="caution">
    <text evidence="2">The sequence shown here is derived from an EMBL/GenBank/DDBJ whole genome shotgun (WGS) entry which is preliminary data.</text>
</comment>
<protein>
    <submittedName>
        <fullName evidence="2">Uncharacterized protein</fullName>
    </submittedName>
</protein>
<evidence type="ECO:0000313" key="3">
    <source>
        <dbReference type="Proteomes" id="UP000626109"/>
    </source>
</evidence>
<gene>
    <name evidence="2" type="ORF">PGLA2088_LOCUS37239</name>
</gene>
<reference evidence="2" key="1">
    <citation type="submission" date="2021-02" db="EMBL/GenBank/DDBJ databases">
        <authorList>
            <person name="Dougan E. K."/>
            <person name="Rhodes N."/>
            <person name="Thang M."/>
            <person name="Chan C."/>
        </authorList>
    </citation>
    <scope>NUCLEOTIDE SEQUENCE</scope>
</reference>
<dbReference type="EMBL" id="CAJNNW010032414">
    <property type="protein sequence ID" value="CAE8712885.1"/>
    <property type="molecule type" value="Genomic_DNA"/>
</dbReference>
<sequence length="299" mass="33329">MQTGRCGNLSALLQSACRKIRRREDGPAMQTPPKNVRDMFVRPVTDVHPQTAQPAMAKEGAEQRVERGEKALGSSKQPPVAPSSGTAWSASRFDRVCRQPGAFEFKQSSRVDPSEGPTWDLRIKMSELDPPLNDDGMQIYCRWLREALQKAREEHGIRSLRQIRAEISFARNGMGDDAVDRLLQSLQRLELRVASLNLSGNLLGTLGVGHVCEFIRGASFAVLEVNLSQNLLDDAAVLELVRLFAECPRYPARMSRSESVRLNLSSNCVKNVSRIFRKIEGMPGLSVLVSKGRHAEWHV</sequence>
<dbReference type="AlphaFoldDB" id="A0A813KUR6"/>
<name>A0A813KUR6_POLGL</name>
<evidence type="ECO:0000256" key="1">
    <source>
        <dbReference type="SAM" id="MobiDB-lite"/>
    </source>
</evidence>
<accession>A0A813KUR6</accession>
<dbReference type="Gene3D" id="3.80.10.10">
    <property type="entry name" value="Ribonuclease Inhibitor"/>
    <property type="match status" value="1"/>
</dbReference>
<feature type="compositionally biased region" description="Basic and acidic residues" evidence="1">
    <location>
        <begin position="59"/>
        <end position="70"/>
    </location>
</feature>
<dbReference type="SUPFAM" id="SSF52047">
    <property type="entry name" value="RNI-like"/>
    <property type="match status" value="1"/>
</dbReference>
<dbReference type="InterPro" id="IPR032675">
    <property type="entry name" value="LRR_dom_sf"/>
</dbReference>
<feature type="non-terminal residue" evidence="2">
    <location>
        <position position="299"/>
    </location>
</feature>
<evidence type="ECO:0000313" key="2">
    <source>
        <dbReference type="EMBL" id="CAE8712885.1"/>
    </source>
</evidence>
<organism evidence="2 3">
    <name type="scientific">Polarella glacialis</name>
    <name type="common">Dinoflagellate</name>
    <dbReference type="NCBI Taxonomy" id="89957"/>
    <lineage>
        <taxon>Eukaryota</taxon>
        <taxon>Sar</taxon>
        <taxon>Alveolata</taxon>
        <taxon>Dinophyceae</taxon>
        <taxon>Suessiales</taxon>
        <taxon>Suessiaceae</taxon>
        <taxon>Polarella</taxon>
    </lineage>
</organism>
<proteinExistence type="predicted"/>